<name>T2KRE3_FORAG</name>
<dbReference type="Proteomes" id="UP000016160">
    <property type="component" value="Chromosome"/>
</dbReference>
<dbReference type="AlphaFoldDB" id="T2KRE3"/>
<accession>T2KRE3</accession>
<dbReference type="RefSeq" id="WP_038531830.1">
    <property type="nucleotide sequence ID" value="NZ_HG315671.1"/>
</dbReference>
<sequence>MIKKLLSLLWNGAEPRQYFIEVGVYFLKKGVGYEVGQIIREKKINHIKGKSLKVWVVKDITYSLRHNKVDSVLETQLINENNKYRLD</sequence>
<keyword evidence="2" id="KW-1185">Reference proteome</keyword>
<protein>
    <submittedName>
        <fullName evidence="1">Uncharacterized protein</fullName>
    </submittedName>
</protein>
<evidence type="ECO:0000313" key="1">
    <source>
        <dbReference type="EMBL" id="CDF80579.1"/>
    </source>
</evidence>
<dbReference type="STRING" id="1347342.BN863_28670"/>
<proteinExistence type="predicted"/>
<evidence type="ECO:0000313" key="2">
    <source>
        <dbReference type="Proteomes" id="UP000016160"/>
    </source>
</evidence>
<dbReference type="PATRIC" id="fig|1347342.6.peg.2886"/>
<reference evidence="1 2" key="1">
    <citation type="journal article" date="2013" name="Appl. Environ. Microbiol.">
        <title>The genome of the alga-associated marine flavobacterium Formosa agariphila KMM 3901T reveals a broad potential for degradation of algal polysaccharides.</title>
        <authorList>
            <person name="Mann A.J."/>
            <person name="Hahnke R.L."/>
            <person name="Huang S."/>
            <person name="Werner J."/>
            <person name="Xing P."/>
            <person name="Barbeyron T."/>
            <person name="Huettel B."/>
            <person name="Stueber K."/>
            <person name="Reinhardt R."/>
            <person name="Harder J."/>
            <person name="Gloeckner F.O."/>
            <person name="Amann R.I."/>
            <person name="Teeling H."/>
        </authorList>
    </citation>
    <scope>NUCLEOTIDE SEQUENCE [LARGE SCALE GENOMIC DNA]</scope>
    <source>
        <strain evidence="2">DSM 15362 / KCTC 12365 / LMG 23005 / KMM 3901</strain>
    </source>
</reference>
<dbReference type="HOGENOM" id="CLU_2634385_0_0_10"/>
<gene>
    <name evidence="1" type="ORF">BN863_28670</name>
</gene>
<organism evidence="1 2">
    <name type="scientific">Formosa agariphila (strain DSM 15362 / KCTC 12365 / LMG 23005 / KMM 3901 / M-2Alg 35-1)</name>
    <dbReference type="NCBI Taxonomy" id="1347342"/>
    <lineage>
        <taxon>Bacteria</taxon>
        <taxon>Pseudomonadati</taxon>
        <taxon>Bacteroidota</taxon>
        <taxon>Flavobacteriia</taxon>
        <taxon>Flavobacteriales</taxon>
        <taxon>Flavobacteriaceae</taxon>
        <taxon>Formosa</taxon>
    </lineage>
</organism>
<dbReference type="OrthoDB" id="1453525at2"/>
<dbReference type="EMBL" id="HG315671">
    <property type="protein sequence ID" value="CDF80579.1"/>
    <property type="molecule type" value="Genomic_DNA"/>
</dbReference>